<name>U5L641_9BACI</name>
<dbReference type="EMBL" id="CP006643">
    <property type="protein sequence ID" value="AGX02206.1"/>
    <property type="molecule type" value="Genomic_DNA"/>
</dbReference>
<dbReference type="PATRIC" id="fig|1367477.3.peg.171"/>
<dbReference type="HOGENOM" id="CLU_3354527_0_0_9"/>
<gene>
    <name evidence="1" type="ORF">N288_01100</name>
</gene>
<protein>
    <submittedName>
        <fullName evidence="1">Uncharacterized protein</fullName>
    </submittedName>
</protein>
<organism evidence="1 2">
    <name type="scientific">Bacillus infantis NRRL B-14911</name>
    <dbReference type="NCBI Taxonomy" id="1367477"/>
    <lineage>
        <taxon>Bacteria</taxon>
        <taxon>Bacillati</taxon>
        <taxon>Bacillota</taxon>
        <taxon>Bacilli</taxon>
        <taxon>Bacillales</taxon>
        <taxon>Bacillaceae</taxon>
        <taxon>Bacillus</taxon>
    </lineage>
</organism>
<dbReference type="KEGG" id="bif:N288_01100"/>
<dbReference type="AlphaFoldDB" id="U5L641"/>
<dbReference type="Proteomes" id="UP000017805">
    <property type="component" value="Chromosome"/>
</dbReference>
<accession>U5L641</accession>
<evidence type="ECO:0000313" key="2">
    <source>
        <dbReference type="Proteomes" id="UP000017805"/>
    </source>
</evidence>
<dbReference type="STRING" id="1367477.N288_01100"/>
<sequence length="36" mass="4144">MFFVRTGCMLCGCPCALRNNKKSMERAEALFHAFLF</sequence>
<reference evidence="1 2" key="1">
    <citation type="submission" date="2013-07" db="EMBL/GenBank/DDBJ databases">
        <title>Complete genome sequence of Bacillus infantis NRRL B-14911 that has potential to induce cardiac disease by antigenic mimicry.</title>
        <authorList>
            <person name="Massilamany C."/>
            <person name="Smith T.P.L."/>
            <person name="Loy J.D."/>
            <person name="Barletta R."/>
            <person name="Reddy J."/>
        </authorList>
    </citation>
    <scope>NUCLEOTIDE SEQUENCE [LARGE SCALE GENOMIC DNA]</scope>
    <source>
        <strain evidence="1 2">NRRL B-14911</strain>
    </source>
</reference>
<proteinExistence type="predicted"/>
<keyword evidence="2" id="KW-1185">Reference proteome</keyword>
<evidence type="ECO:0000313" key="1">
    <source>
        <dbReference type="EMBL" id="AGX02206.1"/>
    </source>
</evidence>